<organism evidence="7 8">
    <name type="scientific">Pseudonocardia adelaidensis</name>
    <dbReference type="NCBI Taxonomy" id="648754"/>
    <lineage>
        <taxon>Bacteria</taxon>
        <taxon>Bacillati</taxon>
        <taxon>Actinomycetota</taxon>
        <taxon>Actinomycetes</taxon>
        <taxon>Pseudonocardiales</taxon>
        <taxon>Pseudonocardiaceae</taxon>
        <taxon>Pseudonocardia</taxon>
    </lineage>
</organism>
<dbReference type="InterPro" id="IPR017853">
    <property type="entry name" value="GH"/>
</dbReference>
<accession>A0ABP9NIP7</accession>
<sequence>MPLPTAALFPVPRSIELLAEPGPATDAAVRVHHDPDLPEQGYALVRDGSGTRIGYRDDAGLRYARQTLDQLRAAPELSGRAVRVRDWPDFAVRGFLLDVSRDRVPTRRTLRRYVEILAAARMNQFELYTEHTFAYADHAPVWAAASPLTADDMRWLDSLCAAHGITLVANQNTLGHMERWLAHEPYRHRAEKPEGFTIHGRHRRPSTLQPTPENAAFAVGLVRELAGTVRARRVNIGADEPWELGKGRSAADAAERGLGRVYLDHLLRVATPLLEDGYEVMFWADVVADHPEVAEALPDSGLVPVVWQYDGPAHARAAIDRATAEKRAQWAADGFDMEALAGGFRRRAKALTSAGRPFWVAPGTGAWNSLVGRLDNAVENLLDAAEIGHEHGAGGYVVTTWGDHGHHEPPTVTYPGLLFGAAVSWCLDSNRDIDVAAALDRVVFDGPGLGAALTAAGSVADLVDAPLLNGSALFAALFAYVDVPVVAPDRLAEAERVLSAAADSLARARPAAADGDIAVRETAQSIALARFAVALLAAGGVAGASPAAAADLLAGLDELLVAQRACWLLSARPGGLDDSIARFAPLRAALARRAAAAR</sequence>
<protein>
    <recommendedName>
        <fullName evidence="9">Beta-N-acetylhexosaminidase</fullName>
    </recommendedName>
</protein>
<evidence type="ECO:0000256" key="1">
    <source>
        <dbReference type="ARBA" id="ARBA00006285"/>
    </source>
</evidence>
<keyword evidence="4" id="KW-0326">Glycosidase</keyword>
<dbReference type="InterPro" id="IPR015883">
    <property type="entry name" value="Glyco_hydro_20_cat"/>
</dbReference>
<proteinExistence type="inferred from homology"/>
<dbReference type="SUPFAM" id="SSF55545">
    <property type="entry name" value="beta-N-acetylhexosaminidase-like domain"/>
    <property type="match status" value="1"/>
</dbReference>
<dbReference type="Proteomes" id="UP001500804">
    <property type="component" value="Unassembled WGS sequence"/>
</dbReference>
<name>A0ABP9NIP7_9PSEU</name>
<dbReference type="Gene3D" id="3.20.20.80">
    <property type="entry name" value="Glycosidases"/>
    <property type="match status" value="1"/>
</dbReference>
<keyword evidence="8" id="KW-1185">Reference proteome</keyword>
<dbReference type="PANTHER" id="PTHR22600:SF26">
    <property type="entry name" value="BETA-N-ACETYLHEXOSAMINIDASE"/>
    <property type="match status" value="1"/>
</dbReference>
<evidence type="ECO:0000256" key="3">
    <source>
        <dbReference type="ARBA" id="ARBA00022801"/>
    </source>
</evidence>
<dbReference type="Pfam" id="PF00728">
    <property type="entry name" value="Glyco_hydro_20"/>
    <property type="match status" value="1"/>
</dbReference>
<evidence type="ECO:0000259" key="6">
    <source>
        <dbReference type="Pfam" id="PF02838"/>
    </source>
</evidence>
<dbReference type="EMBL" id="BAABJO010000009">
    <property type="protein sequence ID" value="GAA5121295.1"/>
    <property type="molecule type" value="Genomic_DNA"/>
</dbReference>
<dbReference type="SUPFAM" id="SSF51445">
    <property type="entry name" value="(Trans)glycosidases"/>
    <property type="match status" value="1"/>
</dbReference>
<evidence type="ECO:0000259" key="5">
    <source>
        <dbReference type="Pfam" id="PF00728"/>
    </source>
</evidence>
<dbReference type="InterPro" id="IPR029018">
    <property type="entry name" value="Hex-like_dom2"/>
</dbReference>
<dbReference type="RefSeq" id="WP_345605643.1">
    <property type="nucleotide sequence ID" value="NZ_BAABJO010000009.1"/>
</dbReference>
<dbReference type="Gene3D" id="3.30.379.10">
    <property type="entry name" value="Chitobiase/beta-hexosaminidase domain 2-like"/>
    <property type="match status" value="1"/>
</dbReference>
<feature type="domain" description="Beta-hexosaminidase bacterial type N-terminal" evidence="6">
    <location>
        <begin position="22"/>
        <end position="87"/>
    </location>
</feature>
<dbReference type="InterPro" id="IPR025705">
    <property type="entry name" value="Beta_hexosaminidase_sua/sub"/>
</dbReference>
<dbReference type="PANTHER" id="PTHR22600">
    <property type="entry name" value="BETA-HEXOSAMINIDASE"/>
    <property type="match status" value="1"/>
</dbReference>
<evidence type="ECO:0000256" key="4">
    <source>
        <dbReference type="ARBA" id="ARBA00023295"/>
    </source>
</evidence>
<comment type="caution">
    <text evidence="7">The sequence shown here is derived from an EMBL/GenBank/DDBJ whole genome shotgun (WGS) entry which is preliminary data.</text>
</comment>
<dbReference type="Pfam" id="PF02838">
    <property type="entry name" value="Glyco_hydro_20b"/>
    <property type="match status" value="1"/>
</dbReference>
<keyword evidence="3" id="KW-0378">Hydrolase</keyword>
<comment type="similarity">
    <text evidence="1">Belongs to the glycosyl hydrolase 20 family.</text>
</comment>
<feature type="domain" description="Glycoside hydrolase family 20 catalytic" evidence="5">
    <location>
        <begin position="90"/>
        <end position="319"/>
    </location>
</feature>
<reference evidence="8" key="1">
    <citation type="journal article" date="2019" name="Int. J. Syst. Evol. Microbiol.">
        <title>The Global Catalogue of Microorganisms (GCM) 10K type strain sequencing project: providing services to taxonomists for standard genome sequencing and annotation.</title>
        <authorList>
            <consortium name="The Broad Institute Genomics Platform"/>
            <consortium name="The Broad Institute Genome Sequencing Center for Infectious Disease"/>
            <person name="Wu L."/>
            <person name="Ma J."/>
        </authorList>
    </citation>
    <scope>NUCLEOTIDE SEQUENCE [LARGE SCALE GENOMIC DNA]</scope>
    <source>
        <strain evidence="8">JCM 18302</strain>
    </source>
</reference>
<evidence type="ECO:0008006" key="9">
    <source>
        <dbReference type="Google" id="ProtNLM"/>
    </source>
</evidence>
<gene>
    <name evidence="7" type="ORF">GCM10023320_29920</name>
</gene>
<evidence type="ECO:0000256" key="2">
    <source>
        <dbReference type="ARBA" id="ARBA00022729"/>
    </source>
</evidence>
<evidence type="ECO:0000313" key="8">
    <source>
        <dbReference type="Proteomes" id="UP001500804"/>
    </source>
</evidence>
<evidence type="ECO:0000313" key="7">
    <source>
        <dbReference type="EMBL" id="GAA5121295.1"/>
    </source>
</evidence>
<dbReference type="InterPro" id="IPR015882">
    <property type="entry name" value="HEX_bac_N"/>
</dbReference>
<dbReference type="PRINTS" id="PR00738">
    <property type="entry name" value="GLHYDRLASE20"/>
</dbReference>
<keyword evidence="2" id="KW-0732">Signal</keyword>